<reference evidence="16" key="1">
    <citation type="journal article" date="2013" name="Science">
        <title>The Amborella genome and the evolution of flowering plants.</title>
        <authorList>
            <consortium name="Amborella Genome Project"/>
        </authorList>
    </citation>
    <scope>NUCLEOTIDE SEQUENCE [LARGE SCALE GENOMIC DNA]</scope>
</reference>
<dbReference type="PROSITE" id="PS50011">
    <property type="entry name" value="PROTEIN_KINASE_DOM"/>
    <property type="match status" value="1"/>
</dbReference>
<dbReference type="Pfam" id="PF07714">
    <property type="entry name" value="PK_Tyr_Ser-Thr"/>
    <property type="match status" value="1"/>
</dbReference>
<dbReference type="Proteomes" id="UP000017836">
    <property type="component" value="Unassembled WGS sequence"/>
</dbReference>
<gene>
    <name evidence="15" type="ORF">AMTR_s00019p00230170</name>
</gene>
<dbReference type="AlphaFoldDB" id="W1PH96"/>
<dbReference type="KEGG" id="atr:18435562"/>
<keyword evidence="8 11" id="KW-0067">ATP-binding</keyword>
<name>W1PH96_AMBTC</name>
<keyword evidence="3" id="KW-0808">Transferase</keyword>
<sequence>MDPLPHPPSPDFFASMPIFAKVIFISMIVIVVVLLIYTCFRGYIAKTDKASVACTQDSRVQPLNIDEFLSDIEKLKPMMFTSQQLSSATSNFSYKLGAGGFGKVYKGTLSNGINVAVKVLEGRSDHRIEAQFMAEVSTIGRTHHVNLVRLIGFCFEESMTALVYEYMERGSLDKFLFTCKEKLGFDKLQKIAVGTAKAIAYLHEECQERIIHYDIKPGNILLDRSFSPKVADFGLAKLCNRDATHVTMTGGRGTPGYAAPELWMPFPITHKCDIYSYGMLLFEIVGRRRNLEMSFPESQEWLPRWVWEKFEKGEIEETLMSFEIGEENKEVAERMVLIALWCVQYKPELRPCMSNVVKMLEGGVEIFPPPNPFTHLIGGTSVMDSQQLKAITEEEPYSETTSTMKRFEIRVDS</sequence>
<evidence type="ECO:0000256" key="10">
    <source>
        <dbReference type="ARBA" id="ARBA00023136"/>
    </source>
</evidence>
<dbReference type="OMA" id="SMSHFIE"/>
<feature type="binding site" evidence="11">
    <location>
        <position position="118"/>
    </location>
    <ligand>
        <name>ATP</name>
        <dbReference type="ChEBI" id="CHEBI:30616"/>
    </ligand>
</feature>
<dbReference type="InterPro" id="IPR008271">
    <property type="entry name" value="Ser/Thr_kinase_AS"/>
</dbReference>
<dbReference type="FunFam" id="1.10.510.10:FF:000537">
    <property type="entry name" value="Putative receptor-like protein kinase"/>
    <property type="match status" value="1"/>
</dbReference>
<evidence type="ECO:0000256" key="1">
    <source>
        <dbReference type="ARBA" id="ARBA00004167"/>
    </source>
</evidence>
<keyword evidence="10 13" id="KW-0472">Membrane</keyword>
<evidence type="ECO:0000256" key="4">
    <source>
        <dbReference type="ARBA" id="ARBA00022692"/>
    </source>
</evidence>
<proteinExistence type="inferred from homology"/>
<dbReference type="Gramene" id="ERN07343">
    <property type="protein sequence ID" value="ERN07343"/>
    <property type="gene ID" value="AMTR_s00019p00230170"/>
</dbReference>
<dbReference type="eggNOG" id="ENOG502QR7E">
    <property type="taxonomic scope" value="Eukaryota"/>
</dbReference>
<dbReference type="Gene3D" id="3.30.200.20">
    <property type="entry name" value="Phosphorylase Kinase, domain 1"/>
    <property type="match status" value="1"/>
</dbReference>
<protein>
    <recommendedName>
        <fullName evidence="14">Protein kinase domain-containing protein</fullName>
    </recommendedName>
</protein>
<dbReference type="STRING" id="13333.W1PH96"/>
<evidence type="ECO:0000256" key="3">
    <source>
        <dbReference type="ARBA" id="ARBA00022679"/>
    </source>
</evidence>
<dbReference type="PANTHER" id="PTHR47974">
    <property type="entry name" value="OS07G0415500 PROTEIN"/>
    <property type="match status" value="1"/>
</dbReference>
<keyword evidence="2 12" id="KW-0723">Serine/threonine-protein kinase</keyword>
<dbReference type="InterPro" id="IPR000719">
    <property type="entry name" value="Prot_kinase_dom"/>
</dbReference>
<evidence type="ECO:0000259" key="14">
    <source>
        <dbReference type="PROSITE" id="PS50011"/>
    </source>
</evidence>
<feature type="transmembrane region" description="Helical" evidence="13">
    <location>
        <begin position="12"/>
        <end position="40"/>
    </location>
</feature>
<dbReference type="GO" id="GO:0004674">
    <property type="term" value="F:protein serine/threonine kinase activity"/>
    <property type="evidence" value="ECO:0007669"/>
    <property type="project" value="UniProtKB-KW"/>
</dbReference>
<feature type="domain" description="Protein kinase" evidence="14">
    <location>
        <begin position="90"/>
        <end position="374"/>
    </location>
</feature>
<dbReference type="HOGENOM" id="CLU_000288_21_4_1"/>
<dbReference type="Gene3D" id="1.10.510.10">
    <property type="entry name" value="Transferase(Phosphotransferase) domain 1"/>
    <property type="match status" value="1"/>
</dbReference>
<dbReference type="PANTHER" id="PTHR47974:SF9">
    <property type="entry name" value="RECEPTOR-LIKE SERINE_THREONINE-PROTEIN KINASE"/>
    <property type="match status" value="1"/>
</dbReference>
<dbReference type="GO" id="GO:0016020">
    <property type="term" value="C:membrane"/>
    <property type="evidence" value="ECO:0007669"/>
    <property type="project" value="UniProtKB-SubCell"/>
</dbReference>
<evidence type="ECO:0000256" key="8">
    <source>
        <dbReference type="ARBA" id="ARBA00022840"/>
    </source>
</evidence>
<evidence type="ECO:0000256" key="13">
    <source>
        <dbReference type="SAM" id="Phobius"/>
    </source>
</evidence>
<dbReference type="SUPFAM" id="SSF56112">
    <property type="entry name" value="Protein kinase-like (PK-like)"/>
    <property type="match status" value="1"/>
</dbReference>
<dbReference type="EMBL" id="KI393807">
    <property type="protein sequence ID" value="ERN07343.1"/>
    <property type="molecule type" value="Genomic_DNA"/>
</dbReference>
<evidence type="ECO:0000256" key="2">
    <source>
        <dbReference type="ARBA" id="ARBA00022527"/>
    </source>
</evidence>
<keyword evidence="16" id="KW-1185">Reference proteome</keyword>
<keyword evidence="9 13" id="KW-1133">Transmembrane helix</keyword>
<keyword evidence="4 13" id="KW-0812">Transmembrane</keyword>
<keyword evidence="6 11" id="KW-0547">Nucleotide-binding</keyword>
<comment type="subcellular location">
    <subcellularLocation>
        <location evidence="1">Membrane</location>
        <topology evidence="1">Single-pass membrane protein</topology>
    </subcellularLocation>
</comment>
<dbReference type="InterPro" id="IPR011009">
    <property type="entry name" value="Kinase-like_dom_sf"/>
</dbReference>
<comment type="similarity">
    <text evidence="12">Belongs to the protein kinase superfamily.</text>
</comment>
<dbReference type="InterPro" id="IPR017441">
    <property type="entry name" value="Protein_kinase_ATP_BS"/>
</dbReference>
<dbReference type="FunFam" id="3.30.200.20:FF:000178">
    <property type="entry name" value="serine/threonine-protein kinase PBS1-like"/>
    <property type="match status" value="1"/>
</dbReference>
<dbReference type="PROSITE" id="PS00108">
    <property type="entry name" value="PROTEIN_KINASE_ST"/>
    <property type="match status" value="1"/>
</dbReference>
<evidence type="ECO:0000256" key="7">
    <source>
        <dbReference type="ARBA" id="ARBA00022777"/>
    </source>
</evidence>
<evidence type="ECO:0000256" key="6">
    <source>
        <dbReference type="ARBA" id="ARBA00022741"/>
    </source>
</evidence>
<evidence type="ECO:0000256" key="9">
    <source>
        <dbReference type="ARBA" id="ARBA00022989"/>
    </source>
</evidence>
<evidence type="ECO:0000313" key="15">
    <source>
        <dbReference type="EMBL" id="ERN07343.1"/>
    </source>
</evidence>
<dbReference type="PROSITE" id="PS00107">
    <property type="entry name" value="PROTEIN_KINASE_ATP"/>
    <property type="match status" value="1"/>
</dbReference>
<evidence type="ECO:0000313" key="16">
    <source>
        <dbReference type="Proteomes" id="UP000017836"/>
    </source>
</evidence>
<evidence type="ECO:0000256" key="11">
    <source>
        <dbReference type="PROSITE-ProRule" id="PRU10141"/>
    </source>
</evidence>
<keyword evidence="5" id="KW-0732">Signal</keyword>
<organism evidence="15 16">
    <name type="scientific">Amborella trichopoda</name>
    <dbReference type="NCBI Taxonomy" id="13333"/>
    <lineage>
        <taxon>Eukaryota</taxon>
        <taxon>Viridiplantae</taxon>
        <taxon>Streptophyta</taxon>
        <taxon>Embryophyta</taxon>
        <taxon>Tracheophyta</taxon>
        <taxon>Spermatophyta</taxon>
        <taxon>Magnoliopsida</taxon>
        <taxon>Amborellales</taxon>
        <taxon>Amborellaceae</taxon>
        <taxon>Amborella</taxon>
    </lineage>
</organism>
<evidence type="ECO:0000256" key="5">
    <source>
        <dbReference type="ARBA" id="ARBA00022729"/>
    </source>
</evidence>
<evidence type="ECO:0000256" key="12">
    <source>
        <dbReference type="RuleBase" id="RU000304"/>
    </source>
</evidence>
<accession>W1PH96</accession>
<dbReference type="OrthoDB" id="4062651at2759"/>
<dbReference type="InterPro" id="IPR001245">
    <property type="entry name" value="Ser-Thr/Tyr_kinase_cat_dom"/>
</dbReference>
<dbReference type="GO" id="GO:0005524">
    <property type="term" value="F:ATP binding"/>
    <property type="evidence" value="ECO:0007669"/>
    <property type="project" value="UniProtKB-UniRule"/>
</dbReference>
<dbReference type="SMART" id="SM00220">
    <property type="entry name" value="S_TKc"/>
    <property type="match status" value="1"/>
</dbReference>
<keyword evidence="7" id="KW-0418">Kinase</keyword>